<dbReference type="GO" id="GO:0004722">
    <property type="term" value="F:protein serine/threonine phosphatase activity"/>
    <property type="evidence" value="ECO:0007669"/>
    <property type="project" value="UniProtKB-EC"/>
</dbReference>
<name>A0ABU5TWX5_9CYAN</name>
<dbReference type="EC" id="3.1.3.16" evidence="2"/>
<evidence type="ECO:0000259" key="1">
    <source>
        <dbReference type="Pfam" id="PF13672"/>
    </source>
</evidence>
<gene>
    <name evidence="2" type="ORF">VB854_10755</name>
</gene>
<accession>A0ABU5TWX5</accession>
<dbReference type="Gene3D" id="3.60.40.10">
    <property type="entry name" value="PPM-type phosphatase domain"/>
    <property type="match status" value="1"/>
</dbReference>
<reference evidence="2 3" key="1">
    <citation type="submission" date="2023-12" db="EMBL/GenBank/DDBJ databases">
        <title>Baltic Sea Cyanobacteria.</title>
        <authorList>
            <person name="Delbaje E."/>
            <person name="Fewer D.P."/>
            <person name="Shishido T.K."/>
        </authorList>
    </citation>
    <scope>NUCLEOTIDE SEQUENCE [LARGE SCALE GENOMIC DNA]</scope>
    <source>
        <strain evidence="2 3">CCNP 1315</strain>
    </source>
</reference>
<sequence>MSNCDSNWQIVSASVRGRSHEKSDLPCQDAYCYKRLSDDILIVAVADGAGSARLSEIGSRVAVQTAVNTLAQTIIHPSSELEEIDWKERLTDTLSAAKMAIEVEAAVQEVEIRELATTLILTLATSDFVAVAQVGDGAAVVEDKQGKIEAITQPEQGEYLNETKFLIGLDAVETAQINVWQGEPAHLAVFSDGLQMLALKMPEGTPHKPFFSPLFQFISTVTDETDAQEQLESFLRSPRVTQRTDDDLTLILASL</sequence>
<evidence type="ECO:0000313" key="2">
    <source>
        <dbReference type="EMBL" id="MEA5519427.1"/>
    </source>
</evidence>
<dbReference type="Pfam" id="PF13672">
    <property type="entry name" value="PP2C_2"/>
    <property type="match status" value="1"/>
</dbReference>
<dbReference type="InterPro" id="IPR036457">
    <property type="entry name" value="PPM-type-like_dom_sf"/>
</dbReference>
<keyword evidence="3" id="KW-1185">Reference proteome</keyword>
<keyword evidence="2" id="KW-0378">Hydrolase</keyword>
<dbReference type="EMBL" id="JAYGHT010000030">
    <property type="protein sequence ID" value="MEA5519427.1"/>
    <property type="molecule type" value="Genomic_DNA"/>
</dbReference>
<dbReference type="Proteomes" id="UP001301728">
    <property type="component" value="Unassembled WGS sequence"/>
</dbReference>
<evidence type="ECO:0000313" key="3">
    <source>
        <dbReference type="Proteomes" id="UP001301728"/>
    </source>
</evidence>
<protein>
    <submittedName>
        <fullName evidence="2">PP2C family serine/threonine-protein phosphatase</fullName>
        <ecNumber evidence="2">3.1.3.16</ecNumber>
    </submittedName>
</protein>
<dbReference type="RefSeq" id="WP_323276274.1">
    <property type="nucleotide sequence ID" value="NZ_JAYGHT010000030.1"/>
</dbReference>
<comment type="caution">
    <text evidence="2">The sequence shown here is derived from an EMBL/GenBank/DDBJ whole genome shotgun (WGS) entry which is preliminary data.</text>
</comment>
<feature type="domain" description="PPM-type phosphatase" evidence="1">
    <location>
        <begin position="16"/>
        <end position="236"/>
    </location>
</feature>
<proteinExistence type="predicted"/>
<organism evidence="2 3">
    <name type="scientific">Limnoraphis robusta CCNP1315</name>
    <dbReference type="NCBI Taxonomy" id="3110306"/>
    <lineage>
        <taxon>Bacteria</taxon>
        <taxon>Bacillati</taxon>
        <taxon>Cyanobacteriota</taxon>
        <taxon>Cyanophyceae</taxon>
        <taxon>Oscillatoriophycideae</taxon>
        <taxon>Oscillatoriales</taxon>
        <taxon>Sirenicapillariaceae</taxon>
        <taxon>Limnoraphis</taxon>
    </lineage>
</organism>
<dbReference type="InterPro" id="IPR001932">
    <property type="entry name" value="PPM-type_phosphatase-like_dom"/>
</dbReference>
<dbReference type="SUPFAM" id="SSF81606">
    <property type="entry name" value="PP2C-like"/>
    <property type="match status" value="1"/>
</dbReference>